<organism evidence="1 2">
    <name type="scientific">Mycolicibacter arupensis</name>
    <dbReference type="NCBI Taxonomy" id="342002"/>
    <lineage>
        <taxon>Bacteria</taxon>
        <taxon>Bacillati</taxon>
        <taxon>Actinomycetota</taxon>
        <taxon>Actinomycetes</taxon>
        <taxon>Mycobacteriales</taxon>
        <taxon>Mycobacteriaceae</taxon>
        <taxon>Mycolicibacter</taxon>
    </lineage>
</organism>
<dbReference type="RefSeq" id="WP_276758933.1">
    <property type="nucleotide sequence ID" value="NZ_SSGD01000008.1"/>
</dbReference>
<protein>
    <submittedName>
        <fullName evidence="1">Uncharacterized protein</fullName>
    </submittedName>
</protein>
<dbReference type="EMBL" id="SSGD01000008">
    <property type="protein sequence ID" value="TXI59960.1"/>
    <property type="molecule type" value="Genomic_DNA"/>
</dbReference>
<dbReference type="Proteomes" id="UP000321797">
    <property type="component" value="Unassembled WGS sequence"/>
</dbReference>
<name>A0A5C7YDK0_9MYCO</name>
<reference evidence="1 2" key="1">
    <citation type="submission" date="2018-09" db="EMBL/GenBank/DDBJ databases">
        <title>Metagenome Assembled Genomes from an Advanced Water Purification Facility.</title>
        <authorList>
            <person name="Stamps B.W."/>
            <person name="Spear J.R."/>
        </authorList>
    </citation>
    <scope>NUCLEOTIDE SEQUENCE [LARGE SCALE GENOMIC DNA]</scope>
    <source>
        <strain evidence="1">Bin_29_2</strain>
    </source>
</reference>
<evidence type="ECO:0000313" key="2">
    <source>
        <dbReference type="Proteomes" id="UP000321797"/>
    </source>
</evidence>
<dbReference type="AlphaFoldDB" id="A0A5C7YDK0"/>
<comment type="caution">
    <text evidence="1">The sequence shown here is derived from an EMBL/GenBank/DDBJ whole genome shotgun (WGS) entry which is preliminary data.</text>
</comment>
<accession>A0A5C7YDK0</accession>
<evidence type="ECO:0000313" key="1">
    <source>
        <dbReference type="EMBL" id="TXI59960.1"/>
    </source>
</evidence>
<proteinExistence type="predicted"/>
<sequence>MLYPEDDPRPELHIGDAAELGGIFASYMIRAVAEGKPDEAEQVWDNAQAVDGGRVMVSELTNIAINAIQEMLTMMRCSGQYEHVPTVGEVADDLRKRYRFNHEATEQINKMTGGDA</sequence>
<gene>
    <name evidence="1" type="ORF">E6Q54_01435</name>
</gene>